<evidence type="ECO:0008006" key="3">
    <source>
        <dbReference type="Google" id="ProtNLM"/>
    </source>
</evidence>
<name>A0A972FR09_9FLAO</name>
<dbReference type="RefSeq" id="WP_169526789.1">
    <property type="nucleotide sequence ID" value="NZ_JAAMPU010000103.1"/>
</dbReference>
<proteinExistence type="predicted"/>
<dbReference type="InterPro" id="IPR013211">
    <property type="entry name" value="LVIVD"/>
</dbReference>
<protein>
    <recommendedName>
        <fullName evidence="3">LVIVD repeat-containing protein</fullName>
    </recommendedName>
</protein>
<accession>A0A972FR09</accession>
<dbReference type="AlphaFoldDB" id="A0A972FR09"/>
<dbReference type="SUPFAM" id="SSF63825">
    <property type="entry name" value="YWTD domain"/>
    <property type="match status" value="1"/>
</dbReference>
<dbReference type="EMBL" id="JAAMPU010000103">
    <property type="protein sequence ID" value="NMH27784.1"/>
    <property type="molecule type" value="Genomic_DNA"/>
</dbReference>
<dbReference type="PROSITE" id="PS51257">
    <property type="entry name" value="PROKAR_LIPOPROTEIN"/>
    <property type="match status" value="1"/>
</dbReference>
<sequence length="244" mass="27004">MKKLFFSAVLVLTLLGCSSDSTENSTSNVDGIGGSLAIFALKGNYLYTVDHQKLNIFSLIDQNHPAKVNEINVGWDIETLFSFEDNLYIGSKEGMYIYSIVQPENPQYLSSAQHLRSCDPVVANQTHSFVTLHSTSRCGGSLNVLQVYDTQDPSSPTLIHQRNLVSPRGLALYHNFLIVCDDEIKIFDVSNPAEPVLATSIQKNCFDVIVKENTLYAIGDGSLARYELNPDMISNVSLQSEITF</sequence>
<dbReference type="Pfam" id="PF08309">
    <property type="entry name" value="LVIVD"/>
    <property type="match status" value="1"/>
</dbReference>
<organism evidence="1 2">
    <name type="scientific">Flavobacterium silvaticum</name>
    <dbReference type="NCBI Taxonomy" id="1852020"/>
    <lineage>
        <taxon>Bacteria</taxon>
        <taxon>Pseudomonadati</taxon>
        <taxon>Bacteroidota</taxon>
        <taxon>Flavobacteriia</taxon>
        <taxon>Flavobacteriales</taxon>
        <taxon>Flavobacteriaceae</taxon>
        <taxon>Flavobacterium</taxon>
    </lineage>
</organism>
<dbReference type="Proteomes" id="UP000712080">
    <property type="component" value="Unassembled WGS sequence"/>
</dbReference>
<keyword evidence="2" id="KW-1185">Reference proteome</keyword>
<gene>
    <name evidence="1" type="ORF">G6047_07055</name>
</gene>
<evidence type="ECO:0000313" key="1">
    <source>
        <dbReference type="EMBL" id="NMH27784.1"/>
    </source>
</evidence>
<evidence type="ECO:0000313" key="2">
    <source>
        <dbReference type="Proteomes" id="UP000712080"/>
    </source>
</evidence>
<reference evidence="1" key="1">
    <citation type="submission" date="2020-02" db="EMBL/GenBank/DDBJ databases">
        <title>Flavobacterium sp. genome.</title>
        <authorList>
            <person name="Jung H.S."/>
            <person name="Baek J.H."/>
            <person name="Jeon C.O."/>
        </authorList>
    </citation>
    <scope>NUCLEOTIDE SEQUENCE</scope>
    <source>
        <strain evidence="1">SE-s28</strain>
    </source>
</reference>
<comment type="caution">
    <text evidence="1">The sequence shown here is derived from an EMBL/GenBank/DDBJ whole genome shotgun (WGS) entry which is preliminary data.</text>
</comment>